<comment type="subcellular location">
    <subcellularLocation>
        <location evidence="1">Cell membrane</location>
        <topology evidence="1">Multi-pass membrane protein</topology>
    </subcellularLocation>
</comment>
<evidence type="ECO:0000256" key="5">
    <source>
        <dbReference type="ARBA" id="ARBA00022989"/>
    </source>
</evidence>
<keyword evidence="11" id="KW-1185">Reference proteome</keyword>
<keyword evidence="6" id="KW-0406">Ion transport</keyword>
<feature type="transmembrane region" description="Helical" evidence="9">
    <location>
        <begin position="215"/>
        <end position="234"/>
    </location>
</feature>
<name>A0A6A6P2J5_9PEZI</name>
<evidence type="ECO:0000256" key="9">
    <source>
        <dbReference type="SAM" id="Phobius"/>
    </source>
</evidence>
<evidence type="ECO:0000313" key="10">
    <source>
        <dbReference type="EMBL" id="KAF2458245.1"/>
    </source>
</evidence>
<dbReference type="EMBL" id="MU001678">
    <property type="protein sequence ID" value="KAF2458245.1"/>
    <property type="molecule type" value="Genomic_DNA"/>
</dbReference>
<evidence type="ECO:0000313" key="11">
    <source>
        <dbReference type="Proteomes" id="UP000799766"/>
    </source>
</evidence>
<accession>A0A6A6P2J5</accession>
<dbReference type="InterPro" id="IPR044669">
    <property type="entry name" value="YneE/VCCN1/2-like"/>
</dbReference>
<organism evidence="10 11">
    <name type="scientific">Lineolata rhizophorae</name>
    <dbReference type="NCBI Taxonomy" id="578093"/>
    <lineage>
        <taxon>Eukaryota</taxon>
        <taxon>Fungi</taxon>
        <taxon>Dikarya</taxon>
        <taxon>Ascomycota</taxon>
        <taxon>Pezizomycotina</taxon>
        <taxon>Dothideomycetes</taxon>
        <taxon>Dothideomycetes incertae sedis</taxon>
        <taxon>Lineolatales</taxon>
        <taxon>Lineolataceae</taxon>
        <taxon>Lineolata</taxon>
    </lineage>
</organism>
<evidence type="ECO:0000256" key="2">
    <source>
        <dbReference type="ARBA" id="ARBA00022448"/>
    </source>
</evidence>
<dbReference type="Pfam" id="PF25539">
    <property type="entry name" value="Bestrophin_2"/>
    <property type="match status" value="1"/>
</dbReference>
<keyword evidence="7 9" id="KW-0472">Membrane</keyword>
<feature type="transmembrane region" description="Helical" evidence="9">
    <location>
        <begin position="6"/>
        <end position="27"/>
    </location>
</feature>
<dbReference type="OrthoDB" id="1368at2759"/>
<keyword evidence="2" id="KW-0813">Transport</keyword>
<proteinExistence type="predicted"/>
<keyword evidence="3" id="KW-1003">Cell membrane</keyword>
<evidence type="ECO:0000256" key="6">
    <source>
        <dbReference type="ARBA" id="ARBA00023065"/>
    </source>
</evidence>
<reference evidence="10" key="1">
    <citation type="journal article" date="2020" name="Stud. Mycol.">
        <title>101 Dothideomycetes genomes: a test case for predicting lifestyles and emergence of pathogens.</title>
        <authorList>
            <person name="Haridas S."/>
            <person name="Albert R."/>
            <person name="Binder M."/>
            <person name="Bloem J."/>
            <person name="Labutti K."/>
            <person name="Salamov A."/>
            <person name="Andreopoulos B."/>
            <person name="Baker S."/>
            <person name="Barry K."/>
            <person name="Bills G."/>
            <person name="Bluhm B."/>
            <person name="Cannon C."/>
            <person name="Castanera R."/>
            <person name="Culley D."/>
            <person name="Daum C."/>
            <person name="Ezra D."/>
            <person name="Gonzalez J."/>
            <person name="Henrissat B."/>
            <person name="Kuo A."/>
            <person name="Liang C."/>
            <person name="Lipzen A."/>
            <person name="Lutzoni F."/>
            <person name="Magnuson J."/>
            <person name="Mondo S."/>
            <person name="Nolan M."/>
            <person name="Ohm R."/>
            <person name="Pangilinan J."/>
            <person name="Park H.-J."/>
            <person name="Ramirez L."/>
            <person name="Alfaro M."/>
            <person name="Sun H."/>
            <person name="Tritt A."/>
            <person name="Yoshinaga Y."/>
            <person name="Zwiers L.-H."/>
            <person name="Turgeon B."/>
            <person name="Goodwin S."/>
            <person name="Spatafora J."/>
            <person name="Crous P."/>
            <person name="Grigoriev I."/>
        </authorList>
    </citation>
    <scope>NUCLEOTIDE SEQUENCE</scope>
    <source>
        <strain evidence="10">ATCC 16933</strain>
    </source>
</reference>
<evidence type="ECO:0000256" key="1">
    <source>
        <dbReference type="ARBA" id="ARBA00004651"/>
    </source>
</evidence>
<dbReference type="GO" id="GO:0005254">
    <property type="term" value="F:chloride channel activity"/>
    <property type="evidence" value="ECO:0007669"/>
    <property type="project" value="InterPro"/>
</dbReference>
<sequence>MQPVGVSSLLLTVLGIVVGLGLSFRTATAYERYTEGRKYWSQLMLCSHELARLIWIHIDERQGEMEKEDLLGKVTALNMIAAFAYALKHRVRFEPGIQYDDMRGLVQNMSTFAKAAEDGDGLFKQHRKTPWKATGEYLGVPFAESNPRKLVKRSKKPLGNLPMEILNHLSAYLGKAIKEERMEIGICQANSMSNIAMLTDVLTGVDRVLNTPLPLAYTIAISQITWVYVLLLPFQLYPDLGWITIPGTIFAAYIIIGLAAIGSEIENPFGNDVNDLPLDDYCDQLASELDIIASSPPPNPTEFIARNDNIVLYPLSQSSYLSWKRRSITDIRAALRTKTIASVVNSRKSMQTQRQEETEQPEHVRVQEPTPPPDTEKIQRSSQRAAPTRAETLKANKKVAAIS</sequence>
<dbReference type="GO" id="GO:0005886">
    <property type="term" value="C:plasma membrane"/>
    <property type="evidence" value="ECO:0007669"/>
    <property type="project" value="UniProtKB-SubCell"/>
</dbReference>
<evidence type="ECO:0000256" key="4">
    <source>
        <dbReference type="ARBA" id="ARBA00022692"/>
    </source>
</evidence>
<evidence type="ECO:0000256" key="3">
    <source>
        <dbReference type="ARBA" id="ARBA00022475"/>
    </source>
</evidence>
<dbReference type="PANTHER" id="PTHR33281">
    <property type="entry name" value="UPF0187 PROTEIN YNEE"/>
    <property type="match status" value="1"/>
</dbReference>
<evidence type="ECO:0000256" key="8">
    <source>
        <dbReference type="SAM" id="MobiDB-lite"/>
    </source>
</evidence>
<feature type="transmembrane region" description="Helical" evidence="9">
    <location>
        <begin position="240"/>
        <end position="261"/>
    </location>
</feature>
<keyword evidence="4 9" id="KW-0812">Transmembrane</keyword>
<evidence type="ECO:0000256" key="7">
    <source>
        <dbReference type="ARBA" id="ARBA00023136"/>
    </source>
</evidence>
<dbReference type="AlphaFoldDB" id="A0A6A6P2J5"/>
<dbReference type="PANTHER" id="PTHR33281:SF19">
    <property type="entry name" value="VOLTAGE-DEPENDENT ANION CHANNEL-FORMING PROTEIN YNEE"/>
    <property type="match status" value="1"/>
</dbReference>
<protein>
    <submittedName>
        <fullName evidence="10">UPF0187 domain membrane protein</fullName>
    </submittedName>
</protein>
<gene>
    <name evidence="10" type="ORF">BDY21DRAFT_284731</name>
</gene>
<feature type="compositionally biased region" description="Basic and acidic residues" evidence="8">
    <location>
        <begin position="354"/>
        <end position="366"/>
    </location>
</feature>
<keyword evidence="5 9" id="KW-1133">Transmembrane helix</keyword>
<dbReference type="Proteomes" id="UP000799766">
    <property type="component" value="Unassembled WGS sequence"/>
</dbReference>
<feature type="region of interest" description="Disordered" evidence="8">
    <location>
        <begin position="345"/>
        <end position="403"/>
    </location>
</feature>